<gene>
    <name evidence="1" type="ORF">ElyMa_006383100</name>
</gene>
<dbReference type="EMBL" id="BMAT01012821">
    <property type="protein sequence ID" value="GFR99832.1"/>
    <property type="molecule type" value="Genomic_DNA"/>
</dbReference>
<reference evidence="1 2" key="1">
    <citation type="journal article" date="2021" name="Elife">
        <title>Chloroplast acquisition without the gene transfer in kleptoplastic sea slugs, Plakobranchus ocellatus.</title>
        <authorList>
            <person name="Maeda T."/>
            <person name="Takahashi S."/>
            <person name="Yoshida T."/>
            <person name="Shimamura S."/>
            <person name="Takaki Y."/>
            <person name="Nagai Y."/>
            <person name="Toyoda A."/>
            <person name="Suzuki Y."/>
            <person name="Arimoto A."/>
            <person name="Ishii H."/>
            <person name="Satoh N."/>
            <person name="Nishiyama T."/>
            <person name="Hasebe M."/>
            <person name="Maruyama T."/>
            <person name="Minagawa J."/>
            <person name="Obokata J."/>
            <person name="Shigenobu S."/>
        </authorList>
    </citation>
    <scope>NUCLEOTIDE SEQUENCE [LARGE SCALE GENOMIC DNA]</scope>
</reference>
<dbReference type="AlphaFoldDB" id="A0AAV4HNS8"/>
<name>A0AAV4HNS8_9GAST</name>
<proteinExistence type="predicted"/>
<organism evidence="1 2">
    <name type="scientific">Elysia marginata</name>
    <dbReference type="NCBI Taxonomy" id="1093978"/>
    <lineage>
        <taxon>Eukaryota</taxon>
        <taxon>Metazoa</taxon>
        <taxon>Spiralia</taxon>
        <taxon>Lophotrochozoa</taxon>
        <taxon>Mollusca</taxon>
        <taxon>Gastropoda</taxon>
        <taxon>Heterobranchia</taxon>
        <taxon>Euthyneura</taxon>
        <taxon>Panpulmonata</taxon>
        <taxon>Sacoglossa</taxon>
        <taxon>Placobranchoidea</taxon>
        <taxon>Plakobranchidae</taxon>
        <taxon>Elysia</taxon>
    </lineage>
</organism>
<keyword evidence="2" id="KW-1185">Reference proteome</keyword>
<protein>
    <submittedName>
        <fullName evidence="1">Integrase core domain protein</fullName>
    </submittedName>
</protein>
<evidence type="ECO:0000313" key="1">
    <source>
        <dbReference type="EMBL" id="GFR99832.1"/>
    </source>
</evidence>
<dbReference type="InterPro" id="IPR008042">
    <property type="entry name" value="Retrotrans_Pao"/>
</dbReference>
<dbReference type="PANTHER" id="PTHR47331">
    <property type="entry name" value="PHD-TYPE DOMAIN-CONTAINING PROTEIN"/>
    <property type="match status" value="1"/>
</dbReference>
<dbReference type="Proteomes" id="UP000762676">
    <property type="component" value="Unassembled WGS sequence"/>
</dbReference>
<dbReference type="Pfam" id="PF05380">
    <property type="entry name" value="Peptidase_A17"/>
    <property type="match status" value="1"/>
</dbReference>
<feature type="non-terminal residue" evidence="1">
    <location>
        <position position="256"/>
    </location>
</feature>
<evidence type="ECO:0000313" key="2">
    <source>
        <dbReference type="Proteomes" id="UP000762676"/>
    </source>
</evidence>
<accession>A0AAV4HNS8</accession>
<sequence length="256" mass="28993">MTNAEQCKVSLVISKTRVAPIKKMTLPRLELMGALLVARLLVFVRNALKLPMDTSYCCFTDSTIVLGWIKADPSKWKQFVGNRVSEIQNLTNPSNWAHCAGRNNPVDLLTRGITATELVESHFWLQGCSTDPELEVYDLSNADLFSSDQENLMETSAHDTVLSTVTKEAAPLVKYENFSQFSKIVKVIGWVKRFIFNLQNSHRRLVGSLTQLELKESETFLLMSIQREAYFEDINALLKNQPLAKKFGLYKLGPFL</sequence>
<comment type="caution">
    <text evidence="1">The sequence shown here is derived from an EMBL/GenBank/DDBJ whole genome shotgun (WGS) entry which is preliminary data.</text>
</comment>